<evidence type="ECO:0000256" key="3">
    <source>
        <dbReference type="ARBA" id="ARBA00012438"/>
    </source>
</evidence>
<dbReference type="EC" id="2.7.13.3" evidence="3"/>
<dbReference type="Pfam" id="PF08448">
    <property type="entry name" value="PAS_4"/>
    <property type="match status" value="1"/>
</dbReference>
<dbReference type="Pfam" id="PF00512">
    <property type="entry name" value="HisKA"/>
    <property type="match status" value="1"/>
</dbReference>
<dbReference type="InterPro" id="IPR003661">
    <property type="entry name" value="HisK_dim/P_dom"/>
</dbReference>
<dbReference type="PANTHER" id="PTHR43304">
    <property type="entry name" value="PHYTOCHROME-LIKE PROTEIN CPH1"/>
    <property type="match status" value="1"/>
</dbReference>
<feature type="domain" description="PAC" evidence="11">
    <location>
        <begin position="833"/>
        <end position="889"/>
    </location>
</feature>
<dbReference type="CDD" id="cd00130">
    <property type="entry name" value="PAS"/>
    <property type="match status" value="4"/>
</dbReference>
<dbReference type="Gene3D" id="3.30.450.20">
    <property type="entry name" value="PAS domain"/>
    <property type="match status" value="5"/>
</dbReference>
<sequence>MSRWTIRLASRHWVILLVSVVAATILASSYLTQVRVLEASLLEQESLRLRERLSLEQNQLDLLTAADNRLALRRQVSAMALYTGLRHAFLVGPDAQVLASLSRADVGRSLEQALDARPDLVGDARESLLKGKTSVIDVAVTREAGTLLVGQVPIQDGSRLAVVADLEYPRTQRMVALENELIRETVVLVVVMVILTAFLHLIWFRRAQRLVKVLDSIGMGQLQLRADMKGADELAFIGRAADKMAERLQEDQQSLRQMQELINRSPAVVIEWEPAPGWPILKISESVSQWGYAPADLTETRLPYLQLIHPDDLTRIESEVGEKANSREDVFVQEYRIRCADGRWAWLEDRTRFDRDERGHLLRITGVLMDITDRREAQRAQREQADQMRRFFELPFIGMAISDPVTKTWVQVNDRLCQILGYRRDELVGASWAEMTHPDDLVSNVALFDEVVRGQRDGYQLAKRFVRKDGSVVDVEMDVRAVREADGSLRHLFTTVEDVTERKRAQQLVAQSEHRLREAQRIARMGHWEIEVATGATHWSDETYRIHGFDPADPAPAFDRAMLLVHPQDKDRLVQAFDRLTAHQQAFESDYRIVLPDGQPRHLHVKAEPVVEFGQVRRLVGTVQDVTDLVEARQARDRLGLVLESTTDLVSMTDADGEAFYFNRAARDFWGMTDETPLDSVLHRVHRPEVARYIAEVAIPAAIRDGVWRGETPTLAADGREVPMSQLIMAHRDSEGKVLYLSTMMRDISDVKQAAREIEQRGEMLQQAESIARLGSWTLDLEKQELRWSSQMFINVGLPVADQPPSMEGFCARIHPDDVAQVRAAIDLTQQGQDVPEVIFRTHPEHGPLRWLRRTVRRVDRSAQGLAPRYMGTLLDITEAVHSEERLRDINQELEQRVAERTEQLSRINKELESFTYSVSHDLKAPLRGIDGYSQLLEEEYGSRLDEEARQFLRRIRRGVQQMGDLITDLLDYSRMERRTMERHDVELQPLVDQMLEFHSADIERLGTQVTNHVEPMHLAIDRDGLAVALRNLIGNAIKFSQDRQPPQIEIGAHAEAGKKHIWVRDNGVGFDMKYHDRIFGIFQRLHRSEEYAGTGVGLAMVAKAVERMGGRVWAESVPGQGATFHMEFPD</sequence>
<feature type="domain" description="PAS" evidence="10">
    <location>
        <begin position="412"/>
        <end position="455"/>
    </location>
</feature>
<evidence type="ECO:0000256" key="8">
    <source>
        <dbReference type="SAM" id="Phobius"/>
    </source>
</evidence>
<evidence type="ECO:0000256" key="2">
    <source>
        <dbReference type="ARBA" id="ARBA00004370"/>
    </source>
</evidence>
<dbReference type="Gene3D" id="1.10.287.130">
    <property type="match status" value="1"/>
</dbReference>
<dbReference type="InterPro" id="IPR036890">
    <property type="entry name" value="HATPase_C_sf"/>
</dbReference>
<dbReference type="SMART" id="SM00388">
    <property type="entry name" value="HisKA"/>
    <property type="match status" value="1"/>
</dbReference>
<feature type="coiled-coil region" evidence="7">
    <location>
        <begin position="884"/>
        <end position="911"/>
    </location>
</feature>
<keyword evidence="4" id="KW-0597">Phosphoprotein</keyword>
<feature type="transmembrane region" description="Helical" evidence="8">
    <location>
        <begin position="12"/>
        <end position="31"/>
    </location>
</feature>
<protein>
    <recommendedName>
        <fullName evidence="3">histidine kinase</fullName>
        <ecNumber evidence="3">2.7.13.3</ecNumber>
    </recommendedName>
</protein>
<dbReference type="InterPro" id="IPR001610">
    <property type="entry name" value="PAC"/>
</dbReference>
<evidence type="ECO:0000256" key="5">
    <source>
        <dbReference type="ARBA" id="ARBA00022679"/>
    </source>
</evidence>
<dbReference type="InterPro" id="IPR003660">
    <property type="entry name" value="HAMP_dom"/>
</dbReference>
<dbReference type="SMART" id="SM00387">
    <property type="entry name" value="HATPase_c"/>
    <property type="match status" value="1"/>
</dbReference>
<feature type="domain" description="PAC" evidence="11">
    <location>
        <begin position="708"/>
        <end position="760"/>
    </location>
</feature>
<comment type="catalytic activity">
    <reaction evidence="1">
        <text>ATP + protein L-histidine = ADP + protein N-phospho-L-histidine.</text>
        <dbReference type="EC" id="2.7.13.3"/>
    </reaction>
</comment>
<dbReference type="CDD" id="cd06225">
    <property type="entry name" value="HAMP"/>
    <property type="match status" value="1"/>
</dbReference>
<evidence type="ECO:0000259" key="12">
    <source>
        <dbReference type="PROSITE" id="PS50885"/>
    </source>
</evidence>
<evidence type="ECO:0000259" key="9">
    <source>
        <dbReference type="PROSITE" id="PS50109"/>
    </source>
</evidence>
<feature type="domain" description="Histidine kinase" evidence="9">
    <location>
        <begin position="918"/>
        <end position="1131"/>
    </location>
</feature>
<keyword evidence="7" id="KW-0175">Coiled coil</keyword>
<dbReference type="Gene3D" id="6.10.340.10">
    <property type="match status" value="1"/>
</dbReference>
<keyword evidence="8" id="KW-0812">Transmembrane</keyword>
<evidence type="ECO:0000256" key="7">
    <source>
        <dbReference type="SAM" id="Coils"/>
    </source>
</evidence>
<dbReference type="RefSeq" id="WP_382260076.1">
    <property type="nucleotide sequence ID" value="NZ_JBHTBX010000018.1"/>
</dbReference>
<dbReference type="NCBIfam" id="TIGR00229">
    <property type="entry name" value="sensory_box"/>
    <property type="match status" value="4"/>
</dbReference>
<dbReference type="SMART" id="SM00091">
    <property type="entry name" value="PAS"/>
    <property type="match status" value="5"/>
</dbReference>
<dbReference type="SMART" id="SM00086">
    <property type="entry name" value="PAC"/>
    <property type="match status" value="5"/>
</dbReference>
<evidence type="ECO:0000256" key="1">
    <source>
        <dbReference type="ARBA" id="ARBA00000085"/>
    </source>
</evidence>
<keyword evidence="5" id="KW-0808">Transferase</keyword>
<evidence type="ECO:0000313" key="13">
    <source>
        <dbReference type="EMBL" id="MFC7436441.1"/>
    </source>
</evidence>
<dbReference type="InterPro" id="IPR013656">
    <property type="entry name" value="PAS_4"/>
</dbReference>
<dbReference type="PROSITE" id="PS50113">
    <property type="entry name" value="PAC"/>
    <property type="match status" value="5"/>
</dbReference>
<dbReference type="CDD" id="cd00082">
    <property type="entry name" value="HisKA"/>
    <property type="match status" value="1"/>
</dbReference>
<dbReference type="InterPro" id="IPR000014">
    <property type="entry name" value="PAS"/>
</dbReference>
<proteinExistence type="predicted"/>
<dbReference type="InterPro" id="IPR036097">
    <property type="entry name" value="HisK_dim/P_sf"/>
</dbReference>
<name>A0ABW2RED8_9BURK</name>
<dbReference type="Gene3D" id="3.30.565.10">
    <property type="entry name" value="Histidine kinase-like ATPase, C-terminal domain"/>
    <property type="match status" value="1"/>
</dbReference>
<dbReference type="InterPro" id="IPR004358">
    <property type="entry name" value="Sig_transdc_His_kin-like_C"/>
</dbReference>
<dbReference type="Pfam" id="PF08447">
    <property type="entry name" value="PAS_3"/>
    <property type="match status" value="3"/>
</dbReference>
<dbReference type="InterPro" id="IPR035965">
    <property type="entry name" value="PAS-like_dom_sf"/>
</dbReference>
<dbReference type="EMBL" id="JBHTBX010000018">
    <property type="protein sequence ID" value="MFC7436441.1"/>
    <property type="molecule type" value="Genomic_DNA"/>
</dbReference>
<dbReference type="SUPFAM" id="SSF55874">
    <property type="entry name" value="ATPase domain of HSP90 chaperone/DNA topoisomerase II/histidine kinase"/>
    <property type="match status" value="1"/>
</dbReference>
<accession>A0ABW2RED8</accession>
<organism evidence="13 14">
    <name type="scientific">Hydrogenophaga bisanensis</name>
    <dbReference type="NCBI Taxonomy" id="439611"/>
    <lineage>
        <taxon>Bacteria</taxon>
        <taxon>Pseudomonadati</taxon>
        <taxon>Pseudomonadota</taxon>
        <taxon>Betaproteobacteria</taxon>
        <taxon>Burkholderiales</taxon>
        <taxon>Comamonadaceae</taxon>
        <taxon>Hydrogenophaga</taxon>
    </lineage>
</organism>
<feature type="domain" description="PAC" evidence="11">
    <location>
        <begin position="331"/>
        <end position="383"/>
    </location>
</feature>
<feature type="domain" description="PAC" evidence="11">
    <location>
        <begin position="587"/>
        <end position="638"/>
    </location>
</feature>
<keyword evidence="8" id="KW-0472">Membrane</keyword>
<dbReference type="SUPFAM" id="SSF47384">
    <property type="entry name" value="Homodimeric domain of signal transducing histidine kinase"/>
    <property type="match status" value="1"/>
</dbReference>
<evidence type="ECO:0000259" key="10">
    <source>
        <dbReference type="PROSITE" id="PS50112"/>
    </source>
</evidence>
<dbReference type="PROSITE" id="PS50885">
    <property type="entry name" value="HAMP"/>
    <property type="match status" value="1"/>
</dbReference>
<dbReference type="PROSITE" id="PS50109">
    <property type="entry name" value="HIS_KIN"/>
    <property type="match status" value="1"/>
</dbReference>
<dbReference type="SUPFAM" id="SSF55785">
    <property type="entry name" value="PYP-like sensor domain (PAS domain)"/>
    <property type="match status" value="5"/>
</dbReference>
<feature type="domain" description="PAC" evidence="11">
    <location>
        <begin position="459"/>
        <end position="511"/>
    </location>
</feature>
<keyword evidence="8" id="KW-1133">Transmembrane helix</keyword>
<comment type="subcellular location">
    <subcellularLocation>
        <location evidence="2">Membrane</location>
    </subcellularLocation>
</comment>
<reference evidence="14" key="1">
    <citation type="journal article" date="2019" name="Int. J. Syst. Evol. Microbiol.">
        <title>The Global Catalogue of Microorganisms (GCM) 10K type strain sequencing project: providing services to taxonomists for standard genome sequencing and annotation.</title>
        <authorList>
            <consortium name="The Broad Institute Genomics Platform"/>
            <consortium name="The Broad Institute Genome Sequencing Center for Infectious Disease"/>
            <person name="Wu L."/>
            <person name="Ma J."/>
        </authorList>
    </citation>
    <scope>NUCLEOTIDE SEQUENCE [LARGE SCALE GENOMIC DNA]</scope>
    <source>
        <strain evidence="14">CCUG 54518</strain>
    </source>
</reference>
<dbReference type="PROSITE" id="PS50112">
    <property type="entry name" value="PAS"/>
    <property type="match status" value="2"/>
</dbReference>
<dbReference type="Gene3D" id="2.10.70.100">
    <property type="match status" value="1"/>
</dbReference>
<dbReference type="PRINTS" id="PR00344">
    <property type="entry name" value="BCTRLSENSOR"/>
</dbReference>
<dbReference type="PANTHER" id="PTHR43304:SF1">
    <property type="entry name" value="PAC DOMAIN-CONTAINING PROTEIN"/>
    <property type="match status" value="1"/>
</dbReference>
<feature type="domain" description="PAS" evidence="10">
    <location>
        <begin position="635"/>
        <end position="706"/>
    </location>
</feature>
<evidence type="ECO:0000256" key="6">
    <source>
        <dbReference type="ARBA" id="ARBA00022777"/>
    </source>
</evidence>
<feature type="domain" description="HAMP" evidence="12">
    <location>
        <begin position="205"/>
        <end position="253"/>
    </location>
</feature>
<gene>
    <name evidence="13" type="ORF">ACFQNJ_18190</name>
</gene>
<keyword evidence="6" id="KW-0418">Kinase</keyword>
<feature type="transmembrane region" description="Helical" evidence="8">
    <location>
        <begin position="181"/>
        <end position="204"/>
    </location>
</feature>
<dbReference type="Proteomes" id="UP001596495">
    <property type="component" value="Unassembled WGS sequence"/>
</dbReference>
<dbReference type="Pfam" id="PF02518">
    <property type="entry name" value="HATPase_c"/>
    <property type="match status" value="1"/>
</dbReference>
<dbReference type="InterPro" id="IPR013655">
    <property type="entry name" value="PAS_fold_3"/>
</dbReference>
<comment type="caution">
    <text evidence="13">The sequence shown here is derived from an EMBL/GenBank/DDBJ whole genome shotgun (WGS) entry which is preliminary data.</text>
</comment>
<evidence type="ECO:0000259" key="11">
    <source>
        <dbReference type="PROSITE" id="PS50113"/>
    </source>
</evidence>
<evidence type="ECO:0000256" key="4">
    <source>
        <dbReference type="ARBA" id="ARBA00022553"/>
    </source>
</evidence>
<dbReference type="InterPro" id="IPR003594">
    <property type="entry name" value="HATPase_dom"/>
</dbReference>
<evidence type="ECO:0000313" key="14">
    <source>
        <dbReference type="Proteomes" id="UP001596495"/>
    </source>
</evidence>
<dbReference type="InterPro" id="IPR052162">
    <property type="entry name" value="Sensor_kinase/Photoreceptor"/>
</dbReference>
<dbReference type="InterPro" id="IPR005467">
    <property type="entry name" value="His_kinase_dom"/>
</dbReference>
<dbReference type="InterPro" id="IPR000700">
    <property type="entry name" value="PAS-assoc_C"/>
</dbReference>
<keyword evidence="14" id="KW-1185">Reference proteome</keyword>